<reference evidence="2" key="2">
    <citation type="submission" date="2021-02" db="EMBL/GenBank/DDBJ databases">
        <authorList>
            <person name="Kimball J.A."/>
            <person name="Haas M.W."/>
            <person name="Macchietto M."/>
            <person name="Kono T."/>
            <person name="Duquette J."/>
            <person name="Shao M."/>
        </authorList>
    </citation>
    <scope>NUCLEOTIDE SEQUENCE</scope>
    <source>
        <tissue evidence="2">Fresh leaf tissue</tissue>
    </source>
</reference>
<feature type="region of interest" description="Disordered" evidence="1">
    <location>
        <begin position="1"/>
        <end position="31"/>
    </location>
</feature>
<organism evidence="2 3">
    <name type="scientific">Zizania palustris</name>
    <name type="common">Northern wild rice</name>
    <dbReference type="NCBI Taxonomy" id="103762"/>
    <lineage>
        <taxon>Eukaryota</taxon>
        <taxon>Viridiplantae</taxon>
        <taxon>Streptophyta</taxon>
        <taxon>Embryophyta</taxon>
        <taxon>Tracheophyta</taxon>
        <taxon>Spermatophyta</taxon>
        <taxon>Magnoliopsida</taxon>
        <taxon>Liliopsida</taxon>
        <taxon>Poales</taxon>
        <taxon>Poaceae</taxon>
        <taxon>BOP clade</taxon>
        <taxon>Oryzoideae</taxon>
        <taxon>Oryzeae</taxon>
        <taxon>Zizaniinae</taxon>
        <taxon>Zizania</taxon>
    </lineage>
</organism>
<accession>A0A8J5SNF3</accession>
<dbReference type="AlphaFoldDB" id="A0A8J5SNF3"/>
<sequence>MAAAAGRSRFTDVQEVSAGTGSVLASRGRGRGQERLATLHLVPAPRFLVSCGIVVHSTAVGVRLGNFDGDGCCYGPVLRGF</sequence>
<dbReference type="Proteomes" id="UP000729402">
    <property type="component" value="Unassembled WGS sequence"/>
</dbReference>
<evidence type="ECO:0000256" key="1">
    <source>
        <dbReference type="SAM" id="MobiDB-lite"/>
    </source>
</evidence>
<dbReference type="EMBL" id="JAAALK010000287">
    <property type="protein sequence ID" value="KAG8059886.1"/>
    <property type="molecule type" value="Genomic_DNA"/>
</dbReference>
<keyword evidence="3" id="KW-1185">Reference proteome</keyword>
<name>A0A8J5SNF3_ZIZPA</name>
<proteinExistence type="predicted"/>
<protein>
    <submittedName>
        <fullName evidence="2">Uncharacterized protein</fullName>
    </submittedName>
</protein>
<comment type="caution">
    <text evidence="2">The sequence shown here is derived from an EMBL/GenBank/DDBJ whole genome shotgun (WGS) entry which is preliminary data.</text>
</comment>
<evidence type="ECO:0000313" key="2">
    <source>
        <dbReference type="EMBL" id="KAG8059886.1"/>
    </source>
</evidence>
<evidence type="ECO:0000313" key="3">
    <source>
        <dbReference type="Proteomes" id="UP000729402"/>
    </source>
</evidence>
<gene>
    <name evidence="2" type="ORF">GUJ93_ZPchr0002g26098</name>
</gene>
<reference evidence="2" key="1">
    <citation type="journal article" date="2021" name="bioRxiv">
        <title>Whole Genome Assembly and Annotation of Northern Wild Rice, Zizania palustris L., Supports a Whole Genome Duplication in the Zizania Genus.</title>
        <authorList>
            <person name="Haas M."/>
            <person name="Kono T."/>
            <person name="Macchietto M."/>
            <person name="Millas R."/>
            <person name="McGilp L."/>
            <person name="Shao M."/>
            <person name="Duquette J."/>
            <person name="Hirsch C.N."/>
            <person name="Kimball J."/>
        </authorList>
    </citation>
    <scope>NUCLEOTIDE SEQUENCE</scope>
    <source>
        <tissue evidence="2">Fresh leaf tissue</tissue>
    </source>
</reference>